<accession>A0ABQ5K2J6</accession>
<evidence type="ECO:0000313" key="1">
    <source>
        <dbReference type="EMBL" id="GKT21545.1"/>
    </source>
</evidence>
<dbReference type="InterPro" id="IPR011047">
    <property type="entry name" value="Quinoprotein_ADH-like_sf"/>
</dbReference>
<organism evidence="1 2">
    <name type="scientific">Aduncisulcus paluster</name>
    <dbReference type="NCBI Taxonomy" id="2918883"/>
    <lineage>
        <taxon>Eukaryota</taxon>
        <taxon>Metamonada</taxon>
        <taxon>Carpediemonas-like organisms</taxon>
        <taxon>Aduncisulcus</taxon>
    </lineage>
</organism>
<proteinExistence type="predicted"/>
<comment type="caution">
    <text evidence="1">The sequence shown here is derived from an EMBL/GenBank/DDBJ whole genome shotgun (WGS) entry which is preliminary data.</text>
</comment>
<evidence type="ECO:0000313" key="2">
    <source>
        <dbReference type="Proteomes" id="UP001057375"/>
    </source>
</evidence>
<dbReference type="SUPFAM" id="SSF50998">
    <property type="entry name" value="Quinoprotein alcohol dehydrogenase-like"/>
    <property type="match status" value="1"/>
</dbReference>
<dbReference type="EMBL" id="BQXS01012324">
    <property type="protein sequence ID" value="GKT21545.1"/>
    <property type="molecule type" value="Genomic_DNA"/>
</dbReference>
<reference evidence="1" key="1">
    <citation type="submission" date="2022-03" db="EMBL/GenBank/DDBJ databases">
        <title>Draft genome sequence of Aduncisulcus paluster, a free-living microaerophilic Fornicata.</title>
        <authorList>
            <person name="Yuyama I."/>
            <person name="Kume K."/>
            <person name="Tamura T."/>
            <person name="Inagaki Y."/>
            <person name="Hashimoto T."/>
        </authorList>
    </citation>
    <scope>NUCLEOTIDE SEQUENCE</scope>
    <source>
        <strain evidence="1">NY0171</strain>
    </source>
</reference>
<gene>
    <name evidence="1" type="ORF">ADUPG1_011935</name>
</gene>
<name>A0ABQ5K2J6_9EUKA</name>
<keyword evidence="2" id="KW-1185">Reference proteome</keyword>
<dbReference type="Proteomes" id="UP001057375">
    <property type="component" value="Unassembled WGS sequence"/>
</dbReference>
<protein>
    <submittedName>
        <fullName evidence="1">Uncharacterized protein</fullName>
    </submittedName>
</protein>
<sequence length="621" mass="71440">MKFSADSRFVIIQIFQKQLLSFVVVDLELGLKHEIIPESTPTDMFAISGITPQKGRQSVSILYYSTDNFVICLDLSNSILWKEPLKEVTAICVTCPPLSTILVGTKRGLYYFDSDSHKFVYLVRFNTYIKHLVPSPANQYFIVSSLKEGEDISSDTWYSEEKKKRHASASEIDGVLSPDDISSVIDAPFLLPEKQPLYVVSIFCLFARIHMDFFTTTSEQCPVFSPNGRVFATCSSDDVPVIFLYHSPRSECENAYFDYVYSASSSKSMGIMDYSGSFTNLSMYYYPLSDGSGTSLVSFETPPVRECVVSNPYLTSIGDLLKDNTGPILSTFLPIRGKEFMYLHCMFNSQGKDFCHSLMYIAPSWGEIYFFLHKLGTHMIILPGKSLVKDTTQMVKKIEGKKEEEEEREELSFSSFFSAKVHEIARCYPEPKYSRVKLVLETIVHSSLYLIETLRIMNGKGANHLTLISSNSPVKGKQEQMNRNAIDLMKRREMKGRGQKEKEEEEEEEERRAKVYYKDISKERGRGKGRAFADYEQTLTMIESPEQDVILEVCMEFQLEMLFSCDEDNDDHKRQLKSKFGFITNIDERYHIFGEQEMRVGRKRRYHSKNRDIELFFDDSM</sequence>